<dbReference type="EMBL" id="KN817627">
    <property type="protein sequence ID" value="KJA16131.1"/>
    <property type="molecule type" value="Genomic_DNA"/>
</dbReference>
<gene>
    <name evidence="1" type="ORF">HYPSUDRAFT_321427</name>
</gene>
<name>A0A0D2NHM9_HYPSF</name>
<dbReference type="AlphaFoldDB" id="A0A0D2NHM9"/>
<protein>
    <submittedName>
        <fullName evidence="1">Uncharacterized protein</fullName>
    </submittedName>
</protein>
<organism evidence="1 2">
    <name type="scientific">Hypholoma sublateritium (strain FD-334 SS-4)</name>
    <dbReference type="NCBI Taxonomy" id="945553"/>
    <lineage>
        <taxon>Eukaryota</taxon>
        <taxon>Fungi</taxon>
        <taxon>Dikarya</taxon>
        <taxon>Basidiomycota</taxon>
        <taxon>Agaricomycotina</taxon>
        <taxon>Agaricomycetes</taxon>
        <taxon>Agaricomycetidae</taxon>
        <taxon>Agaricales</taxon>
        <taxon>Agaricineae</taxon>
        <taxon>Strophariaceae</taxon>
        <taxon>Hypholoma</taxon>
    </lineage>
</organism>
<evidence type="ECO:0000313" key="2">
    <source>
        <dbReference type="Proteomes" id="UP000054270"/>
    </source>
</evidence>
<proteinExistence type="predicted"/>
<keyword evidence="2" id="KW-1185">Reference proteome</keyword>
<reference evidence="2" key="1">
    <citation type="submission" date="2014-04" db="EMBL/GenBank/DDBJ databases">
        <title>Evolutionary Origins and Diversification of the Mycorrhizal Mutualists.</title>
        <authorList>
            <consortium name="DOE Joint Genome Institute"/>
            <consortium name="Mycorrhizal Genomics Consortium"/>
            <person name="Kohler A."/>
            <person name="Kuo A."/>
            <person name="Nagy L.G."/>
            <person name="Floudas D."/>
            <person name="Copeland A."/>
            <person name="Barry K.W."/>
            <person name="Cichocki N."/>
            <person name="Veneault-Fourrey C."/>
            <person name="LaButti K."/>
            <person name="Lindquist E.A."/>
            <person name="Lipzen A."/>
            <person name="Lundell T."/>
            <person name="Morin E."/>
            <person name="Murat C."/>
            <person name="Riley R."/>
            <person name="Ohm R."/>
            <person name="Sun H."/>
            <person name="Tunlid A."/>
            <person name="Henrissat B."/>
            <person name="Grigoriev I.V."/>
            <person name="Hibbett D.S."/>
            <person name="Martin F."/>
        </authorList>
    </citation>
    <scope>NUCLEOTIDE SEQUENCE [LARGE SCALE GENOMIC DNA]</scope>
    <source>
        <strain evidence="2">FD-334 SS-4</strain>
    </source>
</reference>
<accession>A0A0D2NHM9</accession>
<evidence type="ECO:0000313" key="1">
    <source>
        <dbReference type="EMBL" id="KJA16131.1"/>
    </source>
</evidence>
<sequence>MMHGIAMPPTGNWTMPLYDERLLSAVRVSSFKKWVTSYFPRPALKSRSPFRVSHSSACAEPSISCAYTQRSNTGGIRGYARFVGGGQGESSMGNVSFWPPAVNALAERTLFSKEVRNLWDS</sequence>
<dbReference type="Proteomes" id="UP000054270">
    <property type="component" value="Unassembled WGS sequence"/>
</dbReference>